<evidence type="ECO:0000259" key="1">
    <source>
        <dbReference type="Pfam" id="PF00549"/>
    </source>
</evidence>
<dbReference type="Gene3D" id="3.40.50.261">
    <property type="entry name" value="Succinyl-CoA synthetase domains"/>
    <property type="match status" value="2"/>
</dbReference>
<dbReference type="InterPro" id="IPR005811">
    <property type="entry name" value="SUCC_ACL_C"/>
</dbReference>
<dbReference type="GO" id="GO:0005829">
    <property type="term" value="C:cytosol"/>
    <property type="evidence" value="ECO:0007669"/>
    <property type="project" value="TreeGrafter"/>
</dbReference>
<gene>
    <name evidence="2" type="primary">fdrA_1</name>
    <name evidence="2" type="ORF">NCTC12151_01412</name>
</gene>
<dbReference type="NCBIfam" id="NF004760">
    <property type="entry name" value="PRK06091.1"/>
    <property type="match status" value="1"/>
</dbReference>
<dbReference type="Pfam" id="PF00549">
    <property type="entry name" value="Ligase_CoA"/>
    <property type="match status" value="1"/>
</dbReference>
<keyword evidence="3" id="KW-1185">Reference proteome</keyword>
<feature type="domain" description="ATP-citrate synthase/succinyl-CoA ligase C-terminal" evidence="1">
    <location>
        <begin position="349"/>
        <end position="509"/>
    </location>
</feature>
<dbReference type="KEGG" id="lri:NCTC12151_01412"/>
<accession>A0A2X4UIP6</accession>
<dbReference type="PANTHER" id="PTHR11117:SF24">
    <property type="entry name" value="PROTEIN FDRA"/>
    <property type="match status" value="1"/>
</dbReference>
<dbReference type="Gene3D" id="3.40.50.720">
    <property type="entry name" value="NAD(P)-binding Rossmann-like Domain"/>
    <property type="match status" value="1"/>
</dbReference>
<dbReference type="GO" id="GO:0006099">
    <property type="term" value="P:tricarboxylic acid cycle"/>
    <property type="evidence" value="ECO:0007669"/>
    <property type="project" value="TreeGrafter"/>
</dbReference>
<dbReference type="Proteomes" id="UP000249005">
    <property type="component" value="Chromosome 1"/>
</dbReference>
<sequence>MILHCKSYPNLYKDSVSLMQVSAKLNALEGVKQASVAMATDANIERMRDAGMAVEVSAKPNDLLIALIADQEAGHRALALADELLLSANSAGDRQGIVRRSPSSIAMGVERQPESNLALISVPGRYAAAEALKALKLGLHVMLFSDNVPECEEVDIKRYATAHDLLVMGPDCGTAIVNGLPLGFANAVRRGAIGLVAASGTGLQEVSCRIHHLGEGVSQALGTGGRDLHEEIGGQSMLQAIKMLAEDPETKLIVLISKPPSQAVTENVLSLAGRCGKPVVVHFLGAEPASLERYGVIPAQDLQNAADTAVAVLRGASLPTVEQAPQALCDQAMADIAHMAVGQTDIRGVFAGGTFCYEAQLALIESGLACESNAPVKGASELKDPARGHGHSLVDMGDDQFTQSRPHPMIDPTLRNARLLQEAAAPSTAGLLFDIVLGYGASLNPTEELLPILAEARQQAQRQGRRLLLIAHVCGTENDPQPRQQQIDALRQAGVLVAQSNVQAARLAAFVAQQRK</sequence>
<evidence type="ECO:0000313" key="3">
    <source>
        <dbReference type="Proteomes" id="UP000249005"/>
    </source>
</evidence>
<dbReference type="EMBL" id="LS483470">
    <property type="protein sequence ID" value="SQI39697.1"/>
    <property type="molecule type" value="Genomic_DNA"/>
</dbReference>
<dbReference type="GO" id="GO:0004776">
    <property type="term" value="F:succinate-CoA ligase (GDP-forming) activity"/>
    <property type="evidence" value="ECO:0007669"/>
    <property type="project" value="TreeGrafter"/>
</dbReference>
<dbReference type="PANTHER" id="PTHR11117">
    <property type="entry name" value="SUCCINYL-COA LIGASE SUBUNIT ALPHA"/>
    <property type="match status" value="1"/>
</dbReference>
<protein>
    <submittedName>
        <fullName evidence="2">Membrane protein FdrA</fullName>
    </submittedName>
</protein>
<dbReference type="GO" id="GO:0009361">
    <property type="term" value="C:succinate-CoA ligase complex (ADP-forming)"/>
    <property type="evidence" value="ECO:0007669"/>
    <property type="project" value="TreeGrafter"/>
</dbReference>
<evidence type="ECO:0000313" key="2">
    <source>
        <dbReference type="EMBL" id="SQI39697.1"/>
    </source>
</evidence>
<name>A0A2X4UIP6_9GAMM</name>
<dbReference type="RefSeq" id="WP_172622631.1">
    <property type="nucleotide sequence ID" value="NZ_LR698987.1"/>
</dbReference>
<dbReference type="AlphaFoldDB" id="A0A2X4UIP6"/>
<organism evidence="2 3">
    <name type="scientific">Leminorella richardii</name>
    <dbReference type="NCBI Taxonomy" id="158841"/>
    <lineage>
        <taxon>Bacteria</taxon>
        <taxon>Pseudomonadati</taxon>
        <taxon>Pseudomonadota</taxon>
        <taxon>Gammaproteobacteria</taxon>
        <taxon>Enterobacterales</taxon>
        <taxon>Budviciaceae</taxon>
        <taxon>Leminorella</taxon>
    </lineage>
</organism>
<dbReference type="GO" id="GO:0004775">
    <property type="term" value="F:succinate-CoA ligase (ADP-forming) activity"/>
    <property type="evidence" value="ECO:0007669"/>
    <property type="project" value="TreeGrafter"/>
</dbReference>
<proteinExistence type="predicted"/>
<dbReference type="SUPFAM" id="SSF52210">
    <property type="entry name" value="Succinyl-CoA synthetase domains"/>
    <property type="match status" value="2"/>
</dbReference>
<dbReference type="InterPro" id="IPR016102">
    <property type="entry name" value="Succinyl-CoA_synth-like"/>
</dbReference>
<reference evidence="2 3" key="1">
    <citation type="submission" date="2018-06" db="EMBL/GenBank/DDBJ databases">
        <authorList>
            <consortium name="Pathogen Informatics"/>
            <person name="Doyle S."/>
        </authorList>
    </citation>
    <scope>NUCLEOTIDE SEQUENCE [LARGE SCALE GENOMIC DNA]</scope>
    <source>
        <strain evidence="2 3">NCTC12151</strain>
    </source>
</reference>